<protein>
    <submittedName>
        <fullName evidence="1">Uncharacterized protein</fullName>
    </submittedName>
</protein>
<evidence type="ECO:0000313" key="1">
    <source>
        <dbReference type="EMBL" id="ACH46791.1"/>
    </source>
</evidence>
<sequence length="121" mass="13762">MTYWKASCTLLLTLAAVSALSRKCYETSRLPRRHVLKITELLRTAAEHSLRASQDSRPENVFHDTCQAKVNIDLVAQLLTREQVRHIANIDIDEIKEFIATQHLKATATLLAQQPTRLIVE</sequence>
<dbReference type="KEGG" id="vg:6804822"/>
<name>B5LWC8_9PHYC</name>
<dbReference type="EMBL" id="EU916176">
    <property type="protein sequence ID" value="ACH46791.1"/>
    <property type="molecule type" value="Genomic_DNA"/>
</dbReference>
<evidence type="ECO:0000313" key="2">
    <source>
        <dbReference type="Proteomes" id="UP000204092"/>
    </source>
</evidence>
<keyword evidence="2" id="KW-1185">Reference proteome</keyword>
<proteinExistence type="predicted"/>
<organism evidence="1 2">
    <name type="scientific">Feldmannia species virus</name>
    <dbReference type="NCBI Taxonomy" id="39420"/>
    <lineage>
        <taxon>Viruses</taxon>
        <taxon>Varidnaviria</taxon>
        <taxon>Bamfordvirae</taxon>
        <taxon>Nucleocytoviricota</taxon>
        <taxon>Megaviricetes</taxon>
        <taxon>Algavirales</taxon>
        <taxon>Phycodnaviridae</taxon>
        <taxon>Phaeovirus</taxon>
        <taxon>Phaeovirus feldmanniae</taxon>
    </lineage>
</organism>
<reference evidence="1 2" key="1">
    <citation type="journal article" date="2009" name="Virology">
        <title>Genomic analysis of the smallest giant virus--Feldmannia sp. virus 158.</title>
        <authorList>
            <person name="Schroeder D.C."/>
            <person name="Park Y."/>
            <person name="Yoon H.M."/>
            <person name="Lee Y.S."/>
            <person name="Kang S.W."/>
            <person name="Meints R.H."/>
            <person name="Ivey R.G."/>
            <person name="Choi T.J."/>
        </authorList>
    </citation>
    <scope>NUCLEOTIDE SEQUENCE [LARGE SCALE GENOMIC DNA]</scope>
    <source>
        <strain evidence="1">FsV-158</strain>
    </source>
</reference>
<accession>B5LWC8</accession>
<dbReference type="Proteomes" id="UP000204092">
    <property type="component" value="Segment"/>
</dbReference>
<dbReference type="OrthoDB" id="38293at10239"/>
<dbReference type="RefSeq" id="YP_002154661.1">
    <property type="nucleotide sequence ID" value="NC_011183.1"/>
</dbReference>
<dbReference type="GeneID" id="6804822"/>